<dbReference type="Pfam" id="PF12833">
    <property type="entry name" value="HTH_18"/>
    <property type="match status" value="1"/>
</dbReference>
<dbReference type="Proteomes" id="UP000758652">
    <property type="component" value="Unassembled WGS sequence"/>
</dbReference>
<keyword evidence="1" id="KW-0805">Transcription regulation</keyword>
<proteinExistence type="predicted"/>
<comment type="caution">
    <text evidence="5">The sequence shown here is derived from an EMBL/GenBank/DDBJ whole genome shotgun (WGS) entry which is preliminary data.</text>
</comment>
<evidence type="ECO:0000256" key="3">
    <source>
        <dbReference type="ARBA" id="ARBA00023163"/>
    </source>
</evidence>
<dbReference type="Gene3D" id="2.60.120.10">
    <property type="entry name" value="Jelly Rolls"/>
    <property type="match status" value="1"/>
</dbReference>
<evidence type="ECO:0000256" key="2">
    <source>
        <dbReference type="ARBA" id="ARBA00023125"/>
    </source>
</evidence>
<dbReference type="InterPro" id="IPR011051">
    <property type="entry name" value="RmlC_Cupin_sf"/>
</dbReference>
<dbReference type="SUPFAM" id="SSF46689">
    <property type="entry name" value="Homeodomain-like"/>
    <property type="match status" value="2"/>
</dbReference>
<dbReference type="InterPro" id="IPR014710">
    <property type="entry name" value="RmlC-like_jellyroll"/>
</dbReference>
<accession>A0ABR9RJG7</accession>
<feature type="domain" description="HTH araC/xylS-type" evidence="4">
    <location>
        <begin position="192"/>
        <end position="290"/>
    </location>
</feature>
<dbReference type="PROSITE" id="PS01124">
    <property type="entry name" value="HTH_ARAC_FAMILY_2"/>
    <property type="match status" value="1"/>
</dbReference>
<protein>
    <submittedName>
        <fullName evidence="5">Helix-turn-helix transcriptional regulator</fullName>
    </submittedName>
</protein>
<dbReference type="SUPFAM" id="SSF51182">
    <property type="entry name" value="RmlC-like cupins"/>
    <property type="match status" value="1"/>
</dbReference>
<keyword evidence="6" id="KW-1185">Reference proteome</keyword>
<dbReference type="RefSeq" id="WP_076778713.1">
    <property type="nucleotide sequence ID" value="NZ_JADCKL010000004.1"/>
</dbReference>
<evidence type="ECO:0000313" key="6">
    <source>
        <dbReference type="Proteomes" id="UP000758652"/>
    </source>
</evidence>
<dbReference type="InterPro" id="IPR018062">
    <property type="entry name" value="HTH_AraC-typ_CS"/>
</dbReference>
<dbReference type="Gene3D" id="1.10.10.60">
    <property type="entry name" value="Homeodomain-like"/>
    <property type="match status" value="2"/>
</dbReference>
<dbReference type="PROSITE" id="PS00041">
    <property type="entry name" value="HTH_ARAC_FAMILY_1"/>
    <property type="match status" value="1"/>
</dbReference>
<keyword evidence="2" id="KW-0238">DNA-binding</keyword>
<dbReference type="InterPro" id="IPR003313">
    <property type="entry name" value="AraC-bd"/>
</dbReference>
<evidence type="ECO:0000256" key="1">
    <source>
        <dbReference type="ARBA" id="ARBA00023015"/>
    </source>
</evidence>
<organism evidence="5 6">
    <name type="scientific">Claveliimonas monacensis</name>
    <dbReference type="NCBI Taxonomy" id="2779351"/>
    <lineage>
        <taxon>Bacteria</taxon>
        <taxon>Bacillati</taxon>
        <taxon>Bacillota</taxon>
        <taxon>Clostridia</taxon>
        <taxon>Lachnospirales</taxon>
        <taxon>Lachnospiraceae</taxon>
        <taxon>Claveliimonas</taxon>
    </lineage>
</organism>
<sequence>MEEKRQYLEKRHHGTSLFPADYYHCVYPAGLAGLPVHWHEEFEITRVQRGSCTYLINLEPCQVKEGDFLFLPSGMLHGIPEGKTRLLETDSFVFHPAMLGGRTDACGVKYIAPVEKGEICFPAVVRAEDTGREFSERLESLVGRLRRSFVEKEEGYELEVKAGLLEILLLLYRQVPFERKRQENREVIEKLRAVLQYIKENYQHPLSVAELAEVCHLSEYYFMRFFKQHMNMTCVEYINQYRMEIAAGRLAEGRSSITDIALDAGFNNLSYFNRVFRRSFGMTPKAYRQALSQRSASGQEGCSATRR</sequence>
<keyword evidence="3" id="KW-0804">Transcription</keyword>
<dbReference type="InterPro" id="IPR020449">
    <property type="entry name" value="Tscrpt_reg_AraC-type_HTH"/>
</dbReference>
<dbReference type="Pfam" id="PF02311">
    <property type="entry name" value="AraC_binding"/>
    <property type="match status" value="1"/>
</dbReference>
<dbReference type="SMART" id="SM00342">
    <property type="entry name" value="HTH_ARAC"/>
    <property type="match status" value="1"/>
</dbReference>
<dbReference type="InterPro" id="IPR009057">
    <property type="entry name" value="Homeodomain-like_sf"/>
</dbReference>
<dbReference type="EMBL" id="JADCKL010000004">
    <property type="protein sequence ID" value="MBE5063115.1"/>
    <property type="molecule type" value="Genomic_DNA"/>
</dbReference>
<evidence type="ECO:0000259" key="4">
    <source>
        <dbReference type="PROSITE" id="PS01124"/>
    </source>
</evidence>
<dbReference type="PRINTS" id="PR00032">
    <property type="entry name" value="HTHARAC"/>
</dbReference>
<dbReference type="PANTHER" id="PTHR43280:SF28">
    <property type="entry name" value="HTH-TYPE TRANSCRIPTIONAL ACTIVATOR RHAS"/>
    <property type="match status" value="1"/>
</dbReference>
<name>A0ABR9RJG7_9FIRM</name>
<dbReference type="PANTHER" id="PTHR43280">
    <property type="entry name" value="ARAC-FAMILY TRANSCRIPTIONAL REGULATOR"/>
    <property type="match status" value="1"/>
</dbReference>
<evidence type="ECO:0000313" key="5">
    <source>
        <dbReference type="EMBL" id="MBE5063115.1"/>
    </source>
</evidence>
<dbReference type="InterPro" id="IPR018060">
    <property type="entry name" value="HTH_AraC"/>
</dbReference>
<reference evidence="5 6" key="1">
    <citation type="submission" date="2020-10" db="EMBL/GenBank/DDBJ databases">
        <title>ChiBAC.</title>
        <authorList>
            <person name="Zenner C."/>
            <person name="Hitch T.C.A."/>
            <person name="Clavel T."/>
        </authorList>
    </citation>
    <scope>NUCLEOTIDE SEQUENCE [LARGE SCALE GENOMIC DNA]</scope>
    <source>
        <strain evidence="5 6">DSM 108991</strain>
    </source>
</reference>
<gene>
    <name evidence="5" type="ORF">INF30_07555</name>
</gene>